<dbReference type="InterPro" id="IPR015943">
    <property type="entry name" value="WD40/YVTN_repeat-like_dom_sf"/>
</dbReference>
<dbReference type="SMART" id="SM00320">
    <property type="entry name" value="WD40"/>
    <property type="match status" value="3"/>
</dbReference>
<dbReference type="EnsemblProtists" id="Phyra74020">
    <property type="protein sequence ID" value="Phyra74020"/>
    <property type="gene ID" value="Phyra74020"/>
</dbReference>
<dbReference type="InterPro" id="IPR036322">
    <property type="entry name" value="WD40_repeat_dom_sf"/>
</dbReference>
<dbReference type="VEuPathDB" id="FungiDB:KRP23_5539"/>
<reference evidence="2" key="2">
    <citation type="submission" date="2015-06" db="UniProtKB">
        <authorList>
            <consortium name="EnsemblProtists"/>
        </authorList>
    </citation>
    <scope>IDENTIFICATION</scope>
    <source>
        <strain evidence="2">Pr102</strain>
    </source>
</reference>
<dbReference type="GO" id="GO:0005730">
    <property type="term" value="C:nucleolus"/>
    <property type="evidence" value="ECO:0000318"/>
    <property type="project" value="GO_Central"/>
</dbReference>
<dbReference type="SUPFAM" id="SSF48403">
    <property type="entry name" value="Ankyrin repeat"/>
    <property type="match status" value="1"/>
</dbReference>
<feature type="region of interest" description="Disordered" evidence="1">
    <location>
        <begin position="343"/>
        <end position="427"/>
    </location>
</feature>
<dbReference type="Gene3D" id="2.130.10.10">
    <property type="entry name" value="YVTN repeat-like/Quinoprotein amine dehydrogenase"/>
    <property type="match status" value="1"/>
</dbReference>
<evidence type="ECO:0000313" key="3">
    <source>
        <dbReference type="Proteomes" id="UP000005238"/>
    </source>
</evidence>
<dbReference type="AlphaFoldDB" id="H3GEE5"/>
<name>H3GEE5_PHYRM</name>
<evidence type="ECO:0000313" key="2">
    <source>
        <dbReference type="EnsemblProtists" id="Phyra74020"/>
    </source>
</evidence>
<dbReference type="InParanoid" id="H3GEE5"/>
<dbReference type="STRING" id="164328.H3GEE5"/>
<dbReference type="InterPro" id="IPR002110">
    <property type="entry name" value="Ankyrin_rpt"/>
</dbReference>
<dbReference type="InterPro" id="IPR001680">
    <property type="entry name" value="WD40_rpt"/>
</dbReference>
<proteinExistence type="predicted"/>
<dbReference type="Proteomes" id="UP000005238">
    <property type="component" value="Unassembled WGS sequence"/>
</dbReference>
<dbReference type="Pfam" id="PF00400">
    <property type="entry name" value="WD40"/>
    <property type="match status" value="1"/>
</dbReference>
<dbReference type="GO" id="GO:0042273">
    <property type="term" value="P:ribosomal large subunit biogenesis"/>
    <property type="evidence" value="ECO:0000318"/>
    <property type="project" value="GO_Central"/>
</dbReference>
<dbReference type="VEuPathDB" id="FungiDB:KRP22_8446"/>
<protein>
    <submittedName>
        <fullName evidence="2">Uncharacterized protein</fullName>
    </submittedName>
</protein>
<sequence length="580" mass="65655">MRVLVGDETGLLKSIELEKNEQRILSSREQPQARVRGIQRLCWYGDEREAANFQRNVVAARADGVVESYEASHGKSLSATREPDWSWPAQDKEQDRTRCVGLDVVQKFGSVVQCSDAGDVLVRSTLQDAGKPASFNVGGDLHIMRLEAAAQTVIGVGGKEHDLNLWSLETQQMLFRAKNVSHDKLDMRVPVWVKDLRFLSGTSNGHRVVVGSGHRHVRIYDTNTKRRPVQQLDNFGENPIQSLCVSPDETRIYVGDTAGNLDILDLRTLKHMGRCTGPVGSIRDIACHPTLPYIAAVGLDRMVHVFDINTRKYRHTVYTKQRLNSVLFCADGLKDIPIVDDEPARKKQKSTDDEIDFDDDEEEEEAYEGLEISEEEEEDDDDDDEEDDEDPEDDSDDAEIAAFLDKEAEEGGKKTSKQKKKADDDRPKLFMELKWSEQRKMGATTPVLRQVEGDSINQRIRLYRRTIFFHIHGKKFTFAATSVLALILSPFFICEAKLDHSGYVTQHLRLNNQNPNGKDGAGGAVRTLIHEETTIDDPDLEMRWTPLHYAVMGGHESIVQRLVDKAPVRRITINRKDRRV</sequence>
<dbReference type="InterPro" id="IPR036770">
    <property type="entry name" value="Ankyrin_rpt-contain_sf"/>
</dbReference>
<evidence type="ECO:0000256" key="1">
    <source>
        <dbReference type="SAM" id="MobiDB-lite"/>
    </source>
</evidence>
<feature type="compositionally biased region" description="Acidic residues" evidence="1">
    <location>
        <begin position="353"/>
        <end position="399"/>
    </location>
</feature>
<dbReference type="OMA" id="KNVCRMR"/>
<dbReference type="VEuPathDB" id="FungiDB:KRP22_14583"/>
<dbReference type="eggNOG" id="KOG3881">
    <property type="taxonomic scope" value="Eukaryota"/>
</dbReference>
<dbReference type="Gene3D" id="1.25.40.20">
    <property type="entry name" value="Ankyrin repeat-containing domain"/>
    <property type="match status" value="1"/>
</dbReference>
<accession>H3GEE5</accession>
<dbReference type="SUPFAM" id="SSF50978">
    <property type="entry name" value="WD40 repeat-like"/>
    <property type="match status" value="1"/>
</dbReference>
<dbReference type="HOGENOM" id="CLU_033769_4_0_1"/>
<feature type="compositionally biased region" description="Basic and acidic residues" evidence="1">
    <location>
        <begin position="404"/>
        <end position="413"/>
    </location>
</feature>
<dbReference type="PANTHER" id="PTHR16038">
    <property type="entry name" value="NOP SEVEN ASSOCIATED PROTEIN 1"/>
    <property type="match status" value="1"/>
</dbReference>
<reference evidence="3" key="1">
    <citation type="journal article" date="2006" name="Science">
        <title>Phytophthora genome sequences uncover evolutionary origins and mechanisms of pathogenesis.</title>
        <authorList>
            <person name="Tyler B.M."/>
            <person name="Tripathy S."/>
            <person name="Zhang X."/>
            <person name="Dehal P."/>
            <person name="Jiang R.H."/>
            <person name="Aerts A."/>
            <person name="Arredondo F.D."/>
            <person name="Baxter L."/>
            <person name="Bensasson D."/>
            <person name="Beynon J.L."/>
            <person name="Chapman J."/>
            <person name="Damasceno C.M."/>
            <person name="Dorrance A.E."/>
            <person name="Dou D."/>
            <person name="Dickerman A.W."/>
            <person name="Dubchak I.L."/>
            <person name="Garbelotto M."/>
            <person name="Gijzen M."/>
            <person name="Gordon S.G."/>
            <person name="Govers F."/>
            <person name="Grunwald N.J."/>
            <person name="Huang W."/>
            <person name="Ivors K.L."/>
            <person name="Jones R.W."/>
            <person name="Kamoun S."/>
            <person name="Krampis K."/>
            <person name="Lamour K.H."/>
            <person name="Lee M.K."/>
            <person name="McDonald W.H."/>
            <person name="Medina M."/>
            <person name="Meijer H.J."/>
            <person name="Nordberg E.K."/>
            <person name="Maclean D.J."/>
            <person name="Ospina-Giraldo M.D."/>
            <person name="Morris P.F."/>
            <person name="Phuntumart V."/>
            <person name="Putnam N.H."/>
            <person name="Rash S."/>
            <person name="Rose J.K."/>
            <person name="Sakihama Y."/>
            <person name="Salamov A.A."/>
            <person name="Savidor A."/>
            <person name="Scheuring C.F."/>
            <person name="Smith B.M."/>
            <person name="Sobral B.W."/>
            <person name="Terry A."/>
            <person name="Torto-Alalibo T.A."/>
            <person name="Win J."/>
            <person name="Xu Z."/>
            <person name="Zhang H."/>
            <person name="Grigoriev I.V."/>
            <person name="Rokhsar D.S."/>
            <person name="Boore J.L."/>
        </authorList>
    </citation>
    <scope>NUCLEOTIDE SEQUENCE [LARGE SCALE GENOMIC DNA]</scope>
    <source>
        <strain evidence="3">Pr102</strain>
    </source>
</reference>
<dbReference type="PANTHER" id="PTHR16038:SF4">
    <property type="entry name" value="WD REPEAT-CONTAINING PROTEIN 74"/>
    <property type="match status" value="1"/>
</dbReference>
<keyword evidence="3" id="KW-1185">Reference proteome</keyword>
<dbReference type="VEuPathDB" id="FungiDB:KRP23_5538"/>
<dbReference type="InterPro" id="IPR037379">
    <property type="entry name" value="WDR74/Nsa1"/>
</dbReference>
<dbReference type="SMART" id="SM00248">
    <property type="entry name" value="ANK"/>
    <property type="match status" value="1"/>
</dbReference>
<dbReference type="GO" id="GO:0030687">
    <property type="term" value="C:preribosome, large subunit precursor"/>
    <property type="evidence" value="ECO:0000318"/>
    <property type="project" value="GO_Central"/>
</dbReference>
<dbReference type="Pfam" id="PF00023">
    <property type="entry name" value="Ank"/>
    <property type="match status" value="1"/>
</dbReference>
<feature type="compositionally biased region" description="Basic and acidic residues" evidence="1">
    <location>
        <begin position="343"/>
        <end position="352"/>
    </location>
</feature>
<organism evidence="2 3">
    <name type="scientific">Phytophthora ramorum</name>
    <name type="common">Sudden oak death agent</name>
    <dbReference type="NCBI Taxonomy" id="164328"/>
    <lineage>
        <taxon>Eukaryota</taxon>
        <taxon>Sar</taxon>
        <taxon>Stramenopiles</taxon>
        <taxon>Oomycota</taxon>
        <taxon>Peronosporomycetes</taxon>
        <taxon>Peronosporales</taxon>
        <taxon>Peronosporaceae</taxon>
        <taxon>Phytophthora</taxon>
    </lineage>
</organism>
<dbReference type="EMBL" id="DS566003">
    <property type="status" value="NOT_ANNOTATED_CDS"/>
    <property type="molecule type" value="Genomic_DNA"/>
</dbReference>